<dbReference type="Pfam" id="PF04059">
    <property type="entry name" value="RRM_2"/>
    <property type="match status" value="1"/>
</dbReference>
<reference evidence="4 5" key="1">
    <citation type="submission" date="2024-02" db="EMBL/GenBank/DDBJ databases">
        <authorList>
            <person name="Chen Y."/>
            <person name="Shah S."/>
            <person name="Dougan E. K."/>
            <person name="Thang M."/>
            <person name="Chan C."/>
        </authorList>
    </citation>
    <scope>NUCLEOTIDE SEQUENCE [LARGE SCALE GENOMIC DNA]</scope>
</reference>
<proteinExistence type="predicted"/>
<evidence type="ECO:0000256" key="1">
    <source>
        <dbReference type="PROSITE-ProRule" id="PRU00176"/>
    </source>
</evidence>
<evidence type="ECO:0000259" key="3">
    <source>
        <dbReference type="PROSITE" id="PS50102"/>
    </source>
</evidence>
<protein>
    <recommendedName>
        <fullName evidence="3">RRM domain-containing protein</fullName>
    </recommendedName>
</protein>
<dbReference type="SUPFAM" id="SSF54928">
    <property type="entry name" value="RNA-binding domain, RBD"/>
    <property type="match status" value="1"/>
</dbReference>
<dbReference type="EMBL" id="CAXAMN010024206">
    <property type="protein sequence ID" value="CAK9084578.1"/>
    <property type="molecule type" value="Genomic_DNA"/>
</dbReference>
<accession>A0ABP0QA84</accession>
<dbReference type="InterPro" id="IPR035979">
    <property type="entry name" value="RBD_domain_sf"/>
</dbReference>
<evidence type="ECO:0000313" key="5">
    <source>
        <dbReference type="Proteomes" id="UP001642484"/>
    </source>
</evidence>
<evidence type="ECO:0000313" key="4">
    <source>
        <dbReference type="EMBL" id="CAK9084578.1"/>
    </source>
</evidence>
<dbReference type="Proteomes" id="UP001642484">
    <property type="component" value="Unassembled WGS sequence"/>
</dbReference>
<sequence length="284" mass="31784">MTEPSLMEDPCAMDSWAALHLPSIELLLSASSDVFEDRRSTGIGDSRGSFFQSVLNAEPFSPGRAQQPEDLCFGLQLREGLEDLYKRPARDLHSGYWTLEQPKEVGSGTDLSKKPVLKAEAEGTDGGAEGRMNGRIGHKKVLKRINIQEEFGQVPCEITTAMIRNVPNQLNRKQFVERLDQLGFHGMYDFVYVPIDRATRMNVGYAFVNFVNPDSFRLCQSKLQGKKFLEKEDGDKRRSGKPIIAPRPHKRFGRPAPSCTRGQNSHATGFSCTCARLGEQRATF</sequence>
<gene>
    <name evidence="4" type="ORF">CCMP2556_LOCUS41116</name>
</gene>
<keyword evidence="1" id="KW-0694">RNA-binding</keyword>
<organism evidence="4 5">
    <name type="scientific">Durusdinium trenchii</name>
    <dbReference type="NCBI Taxonomy" id="1381693"/>
    <lineage>
        <taxon>Eukaryota</taxon>
        <taxon>Sar</taxon>
        <taxon>Alveolata</taxon>
        <taxon>Dinophyceae</taxon>
        <taxon>Suessiales</taxon>
        <taxon>Symbiodiniaceae</taxon>
        <taxon>Durusdinium</taxon>
    </lineage>
</organism>
<name>A0ABP0QA84_9DINO</name>
<dbReference type="InterPro" id="IPR000504">
    <property type="entry name" value="RRM_dom"/>
</dbReference>
<feature type="region of interest" description="Disordered" evidence="2">
    <location>
        <begin position="229"/>
        <end position="262"/>
    </location>
</feature>
<feature type="domain" description="RRM" evidence="3">
    <location>
        <begin position="159"/>
        <end position="250"/>
    </location>
</feature>
<keyword evidence="5" id="KW-1185">Reference proteome</keyword>
<dbReference type="PROSITE" id="PS50102">
    <property type="entry name" value="RRM"/>
    <property type="match status" value="1"/>
</dbReference>
<dbReference type="InterPro" id="IPR007201">
    <property type="entry name" value="Mei2-like_Rrm_C"/>
</dbReference>
<dbReference type="Gene3D" id="3.30.70.330">
    <property type="match status" value="1"/>
</dbReference>
<dbReference type="InterPro" id="IPR012677">
    <property type="entry name" value="Nucleotide-bd_a/b_plait_sf"/>
</dbReference>
<comment type="caution">
    <text evidence="4">The sequence shown here is derived from an EMBL/GenBank/DDBJ whole genome shotgun (WGS) entry which is preliminary data.</text>
</comment>
<evidence type="ECO:0000256" key="2">
    <source>
        <dbReference type="SAM" id="MobiDB-lite"/>
    </source>
</evidence>